<dbReference type="SUPFAM" id="SSF58014">
    <property type="entry name" value="Coiled-coil domain of nucleotide exchange factor GrpE"/>
    <property type="match status" value="1"/>
</dbReference>
<dbReference type="GO" id="GO:0051087">
    <property type="term" value="F:protein-folding chaperone binding"/>
    <property type="evidence" value="ECO:0007669"/>
    <property type="project" value="InterPro"/>
</dbReference>
<dbReference type="CDD" id="cd00446">
    <property type="entry name" value="GrpE"/>
    <property type="match status" value="1"/>
</dbReference>
<dbReference type="RefSeq" id="WP_260763138.1">
    <property type="nucleotide sequence ID" value="NZ_CP045921.1"/>
</dbReference>
<proteinExistence type="inferred from homology"/>
<feature type="coiled-coil region" evidence="6">
    <location>
        <begin position="13"/>
        <end position="40"/>
    </location>
</feature>
<evidence type="ECO:0000256" key="3">
    <source>
        <dbReference type="HAMAP-Rule" id="MF_01151"/>
    </source>
</evidence>
<dbReference type="InterPro" id="IPR013805">
    <property type="entry name" value="GrpE_CC"/>
</dbReference>
<dbReference type="GO" id="GO:0042803">
    <property type="term" value="F:protein homodimerization activity"/>
    <property type="evidence" value="ECO:0007669"/>
    <property type="project" value="InterPro"/>
</dbReference>
<evidence type="ECO:0000313" key="7">
    <source>
        <dbReference type="EMBL" id="QHN43199.1"/>
    </source>
</evidence>
<dbReference type="GO" id="GO:0000774">
    <property type="term" value="F:adenyl-nucleotide exchange factor activity"/>
    <property type="evidence" value="ECO:0007669"/>
    <property type="project" value="InterPro"/>
</dbReference>
<dbReference type="Gene3D" id="3.90.20.20">
    <property type="match status" value="1"/>
</dbReference>
<comment type="subcellular location">
    <subcellularLocation>
        <location evidence="3">Cytoplasm</location>
    </subcellularLocation>
</comment>
<organism evidence="7 8">
    <name type="scientific">Candidatus Mycosynbacter amalyticus</name>
    <dbReference type="NCBI Taxonomy" id="2665156"/>
    <lineage>
        <taxon>Bacteria</taxon>
        <taxon>Candidatus Saccharimonadota</taxon>
        <taxon>Candidatus Saccharimonadota incertae sedis</taxon>
        <taxon>Candidatus Mycosynbacter</taxon>
    </lineage>
</organism>
<evidence type="ECO:0000256" key="2">
    <source>
        <dbReference type="ARBA" id="ARBA00023186"/>
    </source>
</evidence>
<dbReference type="InterPro" id="IPR009012">
    <property type="entry name" value="GrpE_head"/>
</dbReference>
<keyword evidence="2 3" id="KW-0143">Chaperone</keyword>
<evidence type="ECO:0000313" key="8">
    <source>
        <dbReference type="Proteomes" id="UP001059824"/>
    </source>
</evidence>
<comment type="subunit">
    <text evidence="3">Homodimer.</text>
</comment>
<sequence length="160" mass="17518">MAEQIQPVDDEVVAALEAQLEELTTDVQRTRADFENYRKRVDAEKAAMRQAGRADAIKKLLPIVDTIERGVGHLPETLVDDAWAQGVAKLPKTLAGALGTLGVERIDASDGTAFDPTLHEAIQFDEEAEGEHEVIAEELQAGYLLDGSPIRTAMVRVTRR</sequence>
<dbReference type="PANTHER" id="PTHR21237:SF23">
    <property type="entry name" value="GRPE PROTEIN HOMOLOG, MITOCHONDRIAL"/>
    <property type="match status" value="1"/>
</dbReference>
<dbReference type="HAMAP" id="MF_01151">
    <property type="entry name" value="GrpE"/>
    <property type="match status" value="1"/>
</dbReference>
<dbReference type="AlphaFoldDB" id="A0A857MPM3"/>
<dbReference type="InterPro" id="IPR000740">
    <property type="entry name" value="GrpE"/>
</dbReference>
<keyword evidence="3" id="KW-0963">Cytoplasm</keyword>
<evidence type="ECO:0000256" key="5">
    <source>
        <dbReference type="RuleBase" id="RU004478"/>
    </source>
</evidence>
<reference evidence="7" key="1">
    <citation type="journal article" date="2021" name="Nat. Microbiol.">
        <title>Cocultivation of an ultrasmall environmental parasitic bacterium with lytic ability against bacteria associated with wastewater foams.</title>
        <authorList>
            <person name="Batinovic S."/>
            <person name="Rose J.J.A."/>
            <person name="Ratcliffe J."/>
            <person name="Seviour R.J."/>
            <person name="Petrovski S."/>
        </authorList>
    </citation>
    <scope>NUCLEOTIDE SEQUENCE</scope>
    <source>
        <strain evidence="7">JR1</strain>
    </source>
</reference>
<keyword evidence="8" id="KW-1185">Reference proteome</keyword>
<keyword evidence="3 4" id="KW-0346">Stress response</keyword>
<evidence type="ECO:0000256" key="1">
    <source>
        <dbReference type="ARBA" id="ARBA00009054"/>
    </source>
</evidence>
<name>A0A857MPM3_9BACT</name>
<dbReference type="Pfam" id="PF01025">
    <property type="entry name" value="GrpE"/>
    <property type="match status" value="1"/>
</dbReference>
<dbReference type="GO" id="GO:0005737">
    <property type="term" value="C:cytoplasm"/>
    <property type="evidence" value="ECO:0007669"/>
    <property type="project" value="UniProtKB-SubCell"/>
</dbReference>
<dbReference type="EMBL" id="CP045921">
    <property type="protein sequence ID" value="QHN43199.1"/>
    <property type="molecule type" value="Genomic_DNA"/>
</dbReference>
<dbReference type="GO" id="GO:0006457">
    <property type="term" value="P:protein folding"/>
    <property type="evidence" value="ECO:0007669"/>
    <property type="project" value="InterPro"/>
</dbReference>
<evidence type="ECO:0000256" key="4">
    <source>
        <dbReference type="RuleBase" id="RU000639"/>
    </source>
</evidence>
<comment type="similarity">
    <text evidence="1 3 5">Belongs to the GrpE family.</text>
</comment>
<dbReference type="GO" id="GO:0051082">
    <property type="term" value="F:unfolded protein binding"/>
    <property type="evidence" value="ECO:0007669"/>
    <property type="project" value="TreeGrafter"/>
</dbReference>
<gene>
    <name evidence="3 7" type="primary">grpE</name>
    <name evidence="7" type="ORF">GII36_05105</name>
</gene>
<dbReference type="PANTHER" id="PTHR21237">
    <property type="entry name" value="GRPE PROTEIN"/>
    <property type="match status" value="1"/>
</dbReference>
<comment type="function">
    <text evidence="3 4">Participates actively in the response to hyperosmotic and heat shock by preventing the aggregation of stress-denatured proteins, in association with DnaK and GrpE. It is the nucleotide exchange factor for DnaK and may function as a thermosensor. Unfolded proteins bind initially to DnaJ; upon interaction with the DnaJ-bound protein, DnaK hydrolyzes its bound ATP, resulting in the formation of a stable complex. GrpE releases ADP from DnaK; ATP binding to DnaK triggers the release of the substrate protein, thus completing the reaction cycle. Several rounds of ATP-dependent interactions between DnaJ, DnaK and GrpE are required for fully efficient folding.</text>
</comment>
<keyword evidence="6" id="KW-0175">Coiled coil</keyword>
<evidence type="ECO:0000256" key="6">
    <source>
        <dbReference type="SAM" id="Coils"/>
    </source>
</evidence>
<accession>A0A857MPM3</accession>
<dbReference type="PROSITE" id="PS01071">
    <property type="entry name" value="GRPE"/>
    <property type="match status" value="1"/>
</dbReference>
<dbReference type="Proteomes" id="UP001059824">
    <property type="component" value="Chromosome"/>
</dbReference>
<dbReference type="PRINTS" id="PR00773">
    <property type="entry name" value="GRPEPROTEIN"/>
</dbReference>
<dbReference type="KEGG" id="mama:GII36_05105"/>
<dbReference type="Gene3D" id="2.30.22.10">
    <property type="entry name" value="Head domain of nucleotide exchange factor GrpE"/>
    <property type="match status" value="1"/>
</dbReference>
<dbReference type="SUPFAM" id="SSF51064">
    <property type="entry name" value="Head domain of nucleotide exchange factor GrpE"/>
    <property type="match status" value="1"/>
</dbReference>
<protein>
    <recommendedName>
        <fullName evidence="3 4">Protein GrpE</fullName>
    </recommendedName>
    <alternativeName>
        <fullName evidence="3">HSP-70 cofactor</fullName>
    </alternativeName>
</protein>